<reference evidence="1" key="1">
    <citation type="submission" date="2022-11" db="EMBL/GenBank/DDBJ databases">
        <title>Genome Sequence of Boeremia exigua.</title>
        <authorList>
            <person name="Buettner E."/>
        </authorList>
    </citation>
    <scope>NUCLEOTIDE SEQUENCE</scope>
    <source>
        <strain evidence="1">CU02</strain>
    </source>
</reference>
<comment type="caution">
    <text evidence="1">The sequence shown here is derived from an EMBL/GenBank/DDBJ whole genome shotgun (WGS) entry which is preliminary data.</text>
</comment>
<dbReference type="Proteomes" id="UP001153331">
    <property type="component" value="Unassembled WGS sequence"/>
</dbReference>
<sequence length="1169" mass="131135">MSALIICINGRELQYEYPCVRATTTPSGAEMPASRCQRLVISILLQRSFPPFIASIETYATEVLHLARLCEMSSTRESSQSSTGSVDYVGDCSSADSSLEIAASHTWNKNRPPEILLSVHQCIKKRTMQSPHADAINSWDGNLTYGELDELSDLMIGTLRQRSVRAESVVPLCFEKSKWTVVAILAVMKMGAAFLLLDPSHPAARLKYMMEVVKADVVLCSPLYARHEAFTEVRRLVVDESAFNIANEKLDDCPNPDIDPHTALYIMFTSGTTGMPKAFTIEHSAFCSSALARASIISRDDKSRVLQFAAFTFDPCMEDMLTTLMVGGCICIPNENERVNNLAKCIRDLNANFINITPGVSDLLEPQDVPSLKILLLSGESMKESHIEKWSPHLQVINGYGPSECCIKCAVNPNMVPGTKPNNIGHPVGSSLWIVDPSNLENILPIGTEGELLIEGPTLARGYLQQNATKSFVEAPNWLKSFRNDARARVYKTGDLATYRQDGTIDFIGRRDTQAKINGQRVELAEIESLIFKITNRKHRAVVEVMSLRNEQQPILIASIASAEAPGGISREGNLFSPPRTDFTQLVEALPKELATWLPRFMIPSLFLPLQCIPLTIHGKTDRGILRSELAKLDRKSAMRFTNRADVPVGSPLSSQEEELLELWAQVLGVRDYDRQRNLNFFQLGGDSFAAIRLVTAARHKNLHLTVADILQNPQLSHQACRAVPLEFDTQTAAIKPFSLSGVGVEELLSSVATQCSLDKSAIEDIYPCTPLQSYWIEYTLSHQDELQALWVYQVPRSVDISRLQRAWEGVVSENPILRSRAVKVNGRYMQAAIDEKVVWEEWTSLNNFLAQRTPHNFYLGQPLTRPAIIVDKINGEQYFALVSHHSAWDGWSRNIVFQRLADFYMDAAFCAPKVTPFTRLLRQVQLTNDESYHRFWSSQLSNLTLTPFFQKPANQPTEAKAYSFKLSIPRTDRLGSITLSTVVQAAWALVVHERSSTDDVVLTVLLSGREFPLVGVEEIVAPTVAQVPLRISIDRQATVNDWLQDIQRRLIGIIPFMHADWEIFRTQLGNEVRQAWESSPLLVIHPISEGESENTDFPLGLKQVERRFAHKIPFTIECYVESTMITTDIFYDEKVFGPTVMHKLCGRFETFMRQIIAAHNGVLEDLMH</sequence>
<accession>A0ACC2IGG9</accession>
<dbReference type="EMBL" id="JAPHNI010000207">
    <property type="protein sequence ID" value="KAJ8114204.1"/>
    <property type="molecule type" value="Genomic_DNA"/>
</dbReference>
<name>A0ACC2IGG9_9PLEO</name>
<keyword evidence="2" id="KW-1185">Reference proteome</keyword>
<protein>
    <submittedName>
        <fullName evidence="1">Uncharacterized protein</fullName>
    </submittedName>
</protein>
<gene>
    <name evidence="1" type="ORF">OPT61_g3860</name>
</gene>
<organism evidence="1 2">
    <name type="scientific">Boeremia exigua</name>
    <dbReference type="NCBI Taxonomy" id="749465"/>
    <lineage>
        <taxon>Eukaryota</taxon>
        <taxon>Fungi</taxon>
        <taxon>Dikarya</taxon>
        <taxon>Ascomycota</taxon>
        <taxon>Pezizomycotina</taxon>
        <taxon>Dothideomycetes</taxon>
        <taxon>Pleosporomycetidae</taxon>
        <taxon>Pleosporales</taxon>
        <taxon>Pleosporineae</taxon>
        <taxon>Didymellaceae</taxon>
        <taxon>Boeremia</taxon>
    </lineage>
</organism>
<evidence type="ECO:0000313" key="1">
    <source>
        <dbReference type="EMBL" id="KAJ8114204.1"/>
    </source>
</evidence>
<evidence type="ECO:0000313" key="2">
    <source>
        <dbReference type="Proteomes" id="UP001153331"/>
    </source>
</evidence>
<proteinExistence type="predicted"/>